<sequence>MAVEDLGIDYANIDFTKLSTKDSYTLTEELAEYAEIRVKWNTVKRSQYHGSSHGSPNISPGFQKAAKVMKKVKSADVTEFMADRDDPWIRIAGGCFNKLCDLGYPKQHRW</sequence>
<dbReference type="EMBL" id="CM037619">
    <property type="protein sequence ID" value="KAH8008171.1"/>
    <property type="molecule type" value="Genomic_DNA"/>
</dbReference>
<dbReference type="Proteomes" id="UP000827872">
    <property type="component" value="Linkage Group LG06"/>
</dbReference>
<evidence type="ECO:0000313" key="2">
    <source>
        <dbReference type="Proteomes" id="UP000827872"/>
    </source>
</evidence>
<evidence type="ECO:0000313" key="1">
    <source>
        <dbReference type="EMBL" id="KAH8008171.1"/>
    </source>
</evidence>
<keyword evidence="2" id="KW-1185">Reference proteome</keyword>
<comment type="caution">
    <text evidence="1">The sequence shown here is derived from an EMBL/GenBank/DDBJ whole genome shotgun (WGS) entry which is preliminary data.</text>
</comment>
<organism evidence="1 2">
    <name type="scientific">Sphaerodactylus townsendi</name>
    <dbReference type="NCBI Taxonomy" id="933632"/>
    <lineage>
        <taxon>Eukaryota</taxon>
        <taxon>Metazoa</taxon>
        <taxon>Chordata</taxon>
        <taxon>Craniata</taxon>
        <taxon>Vertebrata</taxon>
        <taxon>Euteleostomi</taxon>
        <taxon>Lepidosauria</taxon>
        <taxon>Squamata</taxon>
        <taxon>Bifurcata</taxon>
        <taxon>Gekkota</taxon>
        <taxon>Sphaerodactylidae</taxon>
        <taxon>Sphaerodactylus</taxon>
    </lineage>
</organism>
<reference evidence="1" key="1">
    <citation type="submission" date="2021-08" db="EMBL/GenBank/DDBJ databases">
        <title>The first chromosome-level gecko genome reveals the dynamic sex chromosomes of Neotropical dwarf geckos (Sphaerodactylidae: Sphaerodactylus).</title>
        <authorList>
            <person name="Pinto B.J."/>
            <person name="Keating S.E."/>
            <person name="Gamble T."/>
        </authorList>
    </citation>
    <scope>NUCLEOTIDE SEQUENCE</scope>
    <source>
        <strain evidence="1">TG3544</strain>
    </source>
</reference>
<proteinExistence type="predicted"/>
<name>A0ACB8FRY0_9SAUR</name>
<accession>A0ACB8FRY0</accession>
<protein>
    <submittedName>
        <fullName evidence="1">Uncharacterized protein</fullName>
    </submittedName>
</protein>
<gene>
    <name evidence="1" type="ORF">K3G42_028164</name>
</gene>